<dbReference type="EMBL" id="JAROKS010000012">
    <property type="protein sequence ID" value="KAK1798196.1"/>
    <property type="molecule type" value="Genomic_DNA"/>
</dbReference>
<evidence type="ECO:0000313" key="2">
    <source>
        <dbReference type="EMBL" id="KAK1798196.1"/>
    </source>
</evidence>
<evidence type="ECO:0000313" key="3">
    <source>
        <dbReference type="Proteomes" id="UP001239994"/>
    </source>
</evidence>
<comment type="caution">
    <text evidence="2">The sequence shown here is derived from an EMBL/GenBank/DDBJ whole genome shotgun (WGS) entry which is preliminary data.</text>
</comment>
<accession>A0AAD9DY04</accession>
<feature type="region of interest" description="Disordered" evidence="1">
    <location>
        <begin position="70"/>
        <end position="99"/>
    </location>
</feature>
<gene>
    <name evidence="2" type="ORF">P4O66_000688</name>
</gene>
<name>A0AAD9DY04_9TELE</name>
<organism evidence="2 3">
    <name type="scientific">Electrophorus voltai</name>
    <dbReference type="NCBI Taxonomy" id="2609070"/>
    <lineage>
        <taxon>Eukaryota</taxon>
        <taxon>Metazoa</taxon>
        <taxon>Chordata</taxon>
        <taxon>Craniata</taxon>
        <taxon>Vertebrata</taxon>
        <taxon>Euteleostomi</taxon>
        <taxon>Actinopterygii</taxon>
        <taxon>Neopterygii</taxon>
        <taxon>Teleostei</taxon>
        <taxon>Ostariophysi</taxon>
        <taxon>Gymnotiformes</taxon>
        <taxon>Gymnotoidei</taxon>
        <taxon>Gymnotidae</taxon>
        <taxon>Electrophorus</taxon>
    </lineage>
</organism>
<dbReference type="AlphaFoldDB" id="A0AAD9DY04"/>
<dbReference type="Proteomes" id="UP001239994">
    <property type="component" value="Unassembled WGS sequence"/>
</dbReference>
<protein>
    <submittedName>
        <fullName evidence="2">Uncharacterized protein</fullName>
    </submittedName>
</protein>
<keyword evidence="3" id="KW-1185">Reference proteome</keyword>
<reference evidence="2" key="1">
    <citation type="submission" date="2023-03" db="EMBL/GenBank/DDBJ databases">
        <title>Electrophorus voltai genome.</title>
        <authorList>
            <person name="Bian C."/>
        </authorList>
    </citation>
    <scope>NUCLEOTIDE SEQUENCE</scope>
    <source>
        <strain evidence="2">CB-2022</strain>
        <tissue evidence="2">Muscle</tissue>
    </source>
</reference>
<evidence type="ECO:0000256" key="1">
    <source>
        <dbReference type="SAM" id="MobiDB-lite"/>
    </source>
</evidence>
<proteinExistence type="predicted"/>
<sequence>MSDYWDWCNEVQYSESDSAGFYYPPMDYHEGYADYERNGVCSDVSMQMDLEFKRGEDPVMEVEEVLHKDPPAVSEPASADYRIDEPLDTKIPPKAPPRARCSEASKLSRVAFTERCPKQCETGFIRENNFIPDRCSPIPIPPVCLPYTSVCP</sequence>